<organism evidence="8 9">
    <name type="scientific">Parachaetomium inaequale</name>
    <dbReference type="NCBI Taxonomy" id="2588326"/>
    <lineage>
        <taxon>Eukaryota</taxon>
        <taxon>Fungi</taxon>
        <taxon>Dikarya</taxon>
        <taxon>Ascomycota</taxon>
        <taxon>Pezizomycotina</taxon>
        <taxon>Sordariomycetes</taxon>
        <taxon>Sordariomycetidae</taxon>
        <taxon>Sordariales</taxon>
        <taxon>Chaetomiaceae</taxon>
        <taxon>Parachaetomium</taxon>
    </lineage>
</organism>
<evidence type="ECO:0000256" key="1">
    <source>
        <dbReference type="ARBA" id="ARBA00004477"/>
    </source>
</evidence>
<keyword evidence="9" id="KW-1185">Reference proteome</keyword>
<dbReference type="PANTHER" id="PTHR31394:SF1">
    <property type="entry name" value="TRANSMEMBRANE PROTEIN 199"/>
    <property type="match status" value="1"/>
</dbReference>
<dbReference type="GO" id="GO:0070072">
    <property type="term" value="P:vacuolar proton-transporting V-type ATPase complex assembly"/>
    <property type="evidence" value="ECO:0007669"/>
    <property type="project" value="InterPro"/>
</dbReference>
<keyword evidence="5 7" id="KW-0472">Membrane</keyword>
<keyword evidence="2 7" id="KW-0812">Transmembrane</keyword>
<dbReference type="PANTHER" id="PTHR31394">
    <property type="entry name" value="TRANSMEMBRANE PROTEIN 199"/>
    <property type="match status" value="1"/>
</dbReference>
<sequence length="263" mass="29018">MTPHMVEGLQSLNKAGNPQNAATRLPQGHDEPSLEDPAVGSPVSHAQAVDLWKALQDAGHGEYTLETLLKGSRVYVPPPAPKPEPSDEYKALMARLRREQEQREYERMANPLPPMETFSQRYPNGAAMAQAFAAVNRPGHEADMGDDDVTYSDVHRQLMLILNFVASILGVAATLWIVARWWSTPARLFLTMGGSILVGVAEVAVYSGYVWHLGQAKKKDKTLREVKEVLQTWTVAAENEAVAVGGKASEEDINLQRRQKNPN</sequence>
<evidence type="ECO:0000256" key="4">
    <source>
        <dbReference type="ARBA" id="ARBA00022989"/>
    </source>
</evidence>
<dbReference type="GO" id="GO:0005789">
    <property type="term" value="C:endoplasmic reticulum membrane"/>
    <property type="evidence" value="ECO:0007669"/>
    <property type="project" value="UniProtKB-SubCell"/>
</dbReference>
<evidence type="ECO:0000313" key="8">
    <source>
        <dbReference type="EMBL" id="KAK4032977.1"/>
    </source>
</evidence>
<proteinExistence type="predicted"/>
<dbReference type="Pfam" id="PF11712">
    <property type="entry name" value="Vma12"/>
    <property type="match status" value="1"/>
</dbReference>
<dbReference type="EMBL" id="MU854560">
    <property type="protein sequence ID" value="KAK4032977.1"/>
    <property type="molecule type" value="Genomic_DNA"/>
</dbReference>
<dbReference type="InterPro" id="IPR021013">
    <property type="entry name" value="ATPase_Vma12"/>
</dbReference>
<accession>A0AAN6P8X4</accession>
<feature type="compositionally biased region" description="Polar residues" evidence="6">
    <location>
        <begin position="10"/>
        <end position="22"/>
    </location>
</feature>
<dbReference type="AlphaFoldDB" id="A0AAN6P8X4"/>
<evidence type="ECO:0000313" key="9">
    <source>
        <dbReference type="Proteomes" id="UP001303115"/>
    </source>
</evidence>
<feature type="transmembrane region" description="Helical" evidence="7">
    <location>
        <begin position="160"/>
        <end position="182"/>
    </location>
</feature>
<keyword evidence="4 7" id="KW-1133">Transmembrane helix</keyword>
<evidence type="ECO:0000256" key="2">
    <source>
        <dbReference type="ARBA" id="ARBA00022692"/>
    </source>
</evidence>
<keyword evidence="3" id="KW-0256">Endoplasmic reticulum</keyword>
<feature type="region of interest" description="Disordered" evidence="6">
    <location>
        <begin position="1"/>
        <end position="45"/>
    </location>
</feature>
<gene>
    <name evidence="8" type="ORF">C8A01DRAFT_40563</name>
</gene>
<name>A0AAN6P8X4_9PEZI</name>
<evidence type="ECO:0000256" key="7">
    <source>
        <dbReference type="SAM" id="Phobius"/>
    </source>
</evidence>
<feature type="transmembrane region" description="Helical" evidence="7">
    <location>
        <begin position="188"/>
        <end position="211"/>
    </location>
</feature>
<evidence type="ECO:0000256" key="6">
    <source>
        <dbReference type="SAM" id="MobiDB-lite"/>
    </source>
</evidence>
<evidence type="ECO:0000256" key="3">
    <source>
        <dbReference type="ARBA" id="ARBA00022824"/>
    </source>
</evidence>
<evidence type="ECO:0000256" key="5">
    <source>
        <dbReference type="ARBA" id="ARBA00023136"/>
    </source>
</evidence>
<comment type="caution">
    <text evidence="8">The sequence shown here is derived from an EMBL/GenBank/DDBJ whole genome shotgun (WGS) entry which is preliminary data.</text>
</comment>
<dbReference type="Proteomes" id="UP001303115">
    <property type="component" value="Unassembled WGS sequence"/>
</dbReference>
<reference evidence="9" key="1">
    <citation type="journal article" date="2023" name="Mol. Phylogenet. Evol.">
        <title>Genome-scale phylogeny and comparative genomics of the fungal order Sordariales.</title>
        <authorList>
            <person name="Hensen N."/>
            <person name="Bonometti L."/>
            <person name="Westerberg I."/>
            <person name="Brannstrom I.O."/>
            <person name="Guillou S."/>
            <person name="Cros-Aarteil S."/>
            <person name="Calhoun S."/>
            <person name="Haridas S."/>
            <person name="Kuo A."/>
            <person name="Mondo S."/>
            <person name="Pangilinan J."/>
            <person name="Riley R."/>
            <person name="LaButti K."/>
            <person name="Andreopoulos B."/>
            <person name="Lipzen A."/>
            <person name="Chen C."/>
            <person name="Yan M."/>
            <person name="Daum C."/>
            <person name="Ng V."/>
            <person name="Clum A."/>
            <person name="Steindorff A."/>
            <person name="Ohm R.A."/>
            <person name="Martin F."/>
            <person name="Silar P."/>
            <person name="Natvig D.O."/>
            <person name="Lalanne C."/>
            <person name="Gautier V."/>
            <person name="Ament-Velasquez S.L."/>
            <person name="Kruys A."/>
            <person name="Hutchinson M.I."/>
            <person name="Powell A.J."/>
            <person name="Barry K."/>
            <person name="Miller A.N."/>
            <person name="Grigoriev I.V."/>
            <person name="Debuchy R."/>
            <person name="Gladieux P."/>
            <person name="Hiltunen Thoren M."/>
            <person name="Johannesson H."/>
        </authorList>
    </citation>
    <scope>NUCLEOTIDE SEQUENCE [LARGE SCALE GENOMIC DNA]</scope>
    <source>
        <strain evidence="9">CBS 284.82</strain>
    </source>
</reference>
<protein>
    <submittedName>
        <fullName evidence="8">Endoplasmic reticulum-based factor for assembly of V-ATPase-domain-containing protein</fullName>
    </submittedName>
</protein>
<comment type="subcellular location">
    <subcellularLocation>
        <location evidence="1">Endoplasmic reticulum membrane</location>
        <topology evidence="1">Multi-pass membrane protein</topology>
    </subcellularLocation>
</comment>